<organism evidence="1 2">
    <name type="scientific">Pyricularia oryzae</name>
    <name type="common">Rice blast fungus</name>
    <name type="synonym">Magnaporthe oryzae</name>
    <dbReference type="NCBI Taxonomy" id="318829"/>
    <lineage>
        <taxon>Eukaryota</taxon>
        <taxon>Fungi</taxon>
        <taxon>Dikarya</taxon>
        <taxon>Ascomycota</taxon>
        <taxon>Pezizomycotina</taxon>
        <taxon>Sordariomycetes</taxon>
        <taxon>Sordariomycetidae</taxon>
        <taxon>Magnaporthales</taxon>
        <taxon>Pyriculariaceae</taxon>
        <taxon>Pyricularia</taxon>
    </lineage>
</organism>
<dbReference type="AlphaFoldDB" id="A0A4P7NK80"/>
<evidence type="ECO:0000313" key="2">
    <source>
        <dbReference type="Proteomes" id="UP000294847"/>
    </source>
</evidence>
<dbReference type="EMBL" id="CP034208">
    <property type="protein sequence ID" value="QBZ62420.1"/>
    <property type="molecule type" value="Genomic_DNA"/>
</dbReference>
<evidence type="ECO:0000313" key="1">
    <source>
        <dbReference type="EMBL" id="QBZ62420.1"/>
    </source>
</evidence>
<proteinExistence type="predicted"/>
<sequence length="31" mass="3440">MRKLADNLANRPWPSSCLVKKATALKITGQQ</sequence>
<reference evidence="1 2" key="1">
    <citation type="journal article" date="2019" name="Mol. Biol. Evol.">
        <title>Blast fungal genomes show frequent chromosomal changes, gene gains and losses, and effector gene turnover.</title>
        <authorList>
            <person name="Gomez Luciano L.B."/>
            <person name="Jason Tsai I."/>
            <person name="Chuma I."/>
            <person name="Tosa Y."/>
            <person name="Chen Y.H."/>
            <person name="Li J.Y."/>
            <person name="Li M.Y."/>
            <person name="Jade Lu M.Y."/>
            <person name="Nakayashiki H."/>
            <person name="Li W.H."/>
        </authorList>
    </citation>
    <scope>NUCLEOTIDE SEQUENCE [LARGE SCALE GENOMIC DNA]</scope>
    <source>
        <strain evidence="1">MZ5-1-6</strain>
    </source>
</reference>
<protein>
    <submittedName>
        <fullName evidence="1">Uncharacterized protein</fullName>
    </submittedName>
</protein>
<accession>A0A4P7NK80</accession>
<dbReference type="Proteomes" id="UP000294847">
    <property type="component" value="Chromosome 5"/>
</dbReference>
<name>A0A4P7NK80_PYROR</name>
<gene>
    <name evidence="1" type="ORF">PoMZ_11300</name>
</gene>